<dbReference type="InterPro" id="IPR006441">
    <property type="entry name" value="Phage_P2_GpN"/>
</dbReference>
<evidence type="ECO:0000313" key="1">
    <source>
        <dbReference type="EMBL" id="SMC24164.1"/>
    </source>
</evidence>
<protein>
    <submittedName>
        <fullName evidence="1">Phage major capsid protein, P2 family</fullName>
    </submittedName>
</protein>
<evidence type="ECO:0000313" key="2">
    <source>
        <dbReference type="Proteomes" id="UP000192761"/>
    </source>
</evidence>
<gene>
    <name evidence="1" type="ORF">SAMN02745857_01766</name>
</gene>
<organism evidence="1 2">
    <name type="scientific">Andreprevotia lacus DSM 23236</name>
    <dbReference type="NCBI Taxonomy" id="1121001"/>
    <lineage>
        <taxon>Bacteria</taxon>
        <taxon>Pseudomonadati</taxon>
        <taxon>Pseudomonadota</taxon>
        <taxon>Betaproteobacteria</taxon>
        <taxon>Neisseriales</taxon>
        <taxon>Chitinibacteraceae</taxon>
        <taxon>Andreprevotia</taxon>
    </lineage>
</organism>
<dbReference type="STRING" id="1121001.SAMN02745857_01766"/>
<reference evidence="1 2" key="1">
    <citation type="submission" date="2017-04" db="EMBL/GenBank/DDBJ databases">
        <authorList>
            <person name="Afonso C.L."/>
            <person name="Miller P.J."/>
            <person name="Scott M.A."/>
            <person name="Spackman E."/>
            <person name="Goraichik I."/>
            <person name="Dimitrov K.M."/>
            <person name="Suarez D.L."/>
            <person name="Swayne D.E."/>
        </authorList>
    </citation>
    <scope>NUCLEOTIDE SEQUENCE [LARGE SCALE GENOMIC DNA]</scope>
    <source>
        <strain evidence="1 2">DSM 23236</strain>
    </source>
</reference>
<dbReference type="EMBL" id="FWXD01000009">
    <property type="protein sequence ID" value="SMC24164.1"/>
    <property type="molecule type" value="Genomic_DNA"/>
</dbReference>
<dbReference type="Proteomes" id="UP000192761">
    <property type="component" value="Unassembled WGS sequence"/>
</dbReference>
<proteinExistence type="predicted"/>
<dbReference type="OrthoDB" id="5464529at2"/>
<dbReference type="NCBIfam" id="TIGR01551">
    <property type="entry name" value="major_capsid_P2"/>
    <property type="match status" value="1"/>
</dbReference>
<name>A0A1W1XK65_9NEIS</name>
<dbReference type="RefSeq" id="WP_084090429.1">
    <property type="nucleotide sequence ID" value="NZ_FWXD01000009.1"/>
</dbReference>
<sequence length="339" mass="37860">MKNETRLAFNAFVAQLASLNGIADATKSFTVAPSVQQTLENKIQLSSEFLTKINMPIVVEQESEKLGLGVIGTIAGRTNTKLNPRRPRNVADMSSGRYRCVQTNFDTAFSYEQLDMWARFPDFQTRLRNAIVKQQALDRIMIGFNGVTVALQTDRVANPLLQDVNIGWLQKYRTEAPQRVMNHGTKVAGKVTVGPGGDYENLDALVFDAVNNMIEPQFRKDPDLVVVMSDDLLADKYFPLINKTNAPTEQQALDMIVSNKRVGGKAAVTVPFFPDGTILITKLANLSLYTQEGARRRNMREEPDYDQVADYQSANDAYVVEAYEAGCMIENIQMLPQVH</sequence>
<accession>A0A1W1XK65</accession>
<keyword evidence="2" id="KW-1185">Reference proteome</keyword>
<dbReference type="AlphaFoldDB" id="A0A1W1XK65"/>
<dbReference type="Pfam" id="PF05125">
    <property type="entry name" value="Phage_cap_P2"/>
    <property type="match status" value="1"/>
</dbReference>